<comment type="caution">
    <text evidence="2">The sequence shown here is derived from an EMBL/GenBank/DDBJ whole genome shotgun (WGS) entry which is preliminary data.</text>
</comment>
<dbReference type="EMBL" id="JAHRIM010051778">
    <property type="protein sequence ID" value="MEQ2269410.1"/>
    <property type="molecule type" value="Genomic_DNA"/>
</dbReference>
<feature type="compositionally biased region" description="Basic and acidic residues" evidence="1">
    <location>
        <begin position="30"/>
        <end position="50"/>
    </location>
</feature>
<sequence>MSSTKYAQIDITATEMAHKVGTQHALGRQEGLHTLELRRKRDPTLAPPKD</sequence>
<proteinExistence type="predicted"/>
<organism evidence="2 3">
    <name type="scientific">Xenotaenia resolanae</name>
    <dbReference type="NCBI Taxonomy" id="208358"/>
    <lineage>
        <taxon>Eukaryota</taxon>
        <taxon>Metazoa</taxon>
        <taxon>Chordata</taxon>
        <taxon>Craniata</taxon>
        <taxon>Vertebrata</taxon>
        <taxon>Euteleostomi</taxon>
        <taxon>Actinopterygii</taxon>
        <taxon>Neopterygii</taxon>
        <taxon>Teleostei</taxon>
        <taxon>Neoteleostei</taxon>
        <taxon>Acanthomorphata</taxon>
        <taxon>Ovalentaria</taxon>
        <taxon>Atherinomorphae</taxon>
        <taxon>Cyprinodontiformes</taxon>
        <taxon>Goodeidae</taxon>
        <taxon>Xenotaenia</taxon>
    </lineage>
</organism>
<protein>
    <submittedName>
        <fullName evidence="2">Uncharacterized protein</fullName>
    </submittedName>
</protein>
<name>A0ABV0WIH3_9TELE</name>
<dbReference type="Proteomes" id="UP001444071">
    <property type="component" value="Unassembled WGS sequence"/>
</dbReference>
<evidence type="ECO:0000256" key="1">
    <source>
        <dbReference type="SAM" id="MobiDB-lite"/>
    </source>
</evidence>
<evidence type="ECO:0000313" key="3">
    <source>
        <dbReference type="Proteomes" id="UP001444071"/>
    </source>
</evidence>
<gene>
    <name evidence="2" type="ORF">XENORESO_004204</name>
</gene>
<keyword evidence="3" id="KW-1185">Reference proteome</keyword>
<feature type="region of interest" description="Disordered" evidence="1">
    <location>
        <begin position="22"/>
        <end position="50"/>
    </location>
</feature>
<feature type="non-terminal residue" evidence="2">
    <location>
        <position position="1"/>
    </location>
</feature>
<accession>A0ABV0WIH3</accession>
<reference evidence="2 3" key="1">
    <citation type="submission" date="2021-06" db="EMBL/GenBank/DDBJ databases">
        <authorList>
            <person name="Palmer J.M."/>
        </authorList>
    </citation>
    <scope>NUCLEOTIDE SEQUENCE [LARGE SCALE GENOMIC DNA]</scope>
    <source>
        <strain evidence="2 3">XR_2019</strain>
        <tissue evidence="2">Muscle</tissue>
    </source>
</reference>
<evidence type="ECO:0000313" key="2">
    <source>
        <dbReference type="EMBL" id="MEQ2269410.1"/>
    </source>
</evidence>